<dbReference type="EMBL" id="SHKX01000010">
    <property type="protein sequence ID" value="RZU47930.1"/>
    <property type="molecule type" value="Genomic_DNA"/>
</dbReference>
<keyword evidence="1" id="KW-0677">Repeat</keyword>
<dbReference type="PROSITE" id="PS50088">
    <property type="entry name" value="ANK_REPEAT"/>
    <property type="match status" value="1"/>
</dbReference>
<dbReference type="Gene3D" id="1.25.40.20">
    <property type="entry name" value="Ankyrin repeat-containing domain"/>
    <property type="match status" value="1"/>
</dbReference>
<gene>
    <name evidence="6" type="ORF">EV700_0898</name>
</gene>
<evidence type="ECO:0000256" key="5">
    <source>
        <dbReference type="SAM" id="SignalP"/>
    </source>
</evidence>
<dbReference type="RefSeq" id="WP_130411136.1">
    <property type="nucleotide sequence ID" value="NZ_SHKX01000010.1"/>
</dbReference>
<sequence>MRNPAQTLALVLMLGLAGCATTGSSKDTPDDRLSDAIWSNKPGVVEKCLKKGNPNGRARPGGSMLAWAFKMKNKEAVQVLLDHGANVNTDIEGFQQVVASGNVSHVKLLVSRGADVKARGGYYNQSVIHFARSKEMMEYLLSQGADIRDPDKNGQPPGFFWSHENPELWRAFVAHGADPVPRNSQGQSYAEFMQANDEAQYQRTLQHNEEIRRDNAWIEQANENMRRQAASAAEAQQREQQKSAPAQESCGWACQNARGAQTELERMRHDNAYKECIAAGGLNCQ</sequence>
<name>A0A4Q7ZBH2_9GAMM</name>
<keyword evidence="7" id="KW-1185">Reference proteome</keyword>
<reference evidence="6 7" key="1">
    <citation type="submission" date="2019-02" db="EMBL/GenBank/DDBJ databases">
        <title>Genomic Encyclopedia of Type Strains, Phase IV (KMG-IV): sequencing the most valuable type-strain genomes for metagenomic binning, comparative biology and taxonomic classification.</title>
        <authorList>
            <person name="Goeker M."/>
        </authorList>
    </citation>
    <scope>NUCLEOTIDE SEQUENCE [LARGE SCALE GENOMIC DNA]</scope>
    <source>
        <strain evidence="6 7">DSM 105135</strain>
    </source>
</reference>
<evidence type="ECO:0000256" key="1">
    <source>
        <dbReference type="ARBA" id="ARBA00022737"/>
    </source>
</evidence>
<feature type="region of interest" description="Disordered" evidence="4">
    <location>
        <begin position="224"/>
        <end position="251"/>
    </location>
</feature>
<protein>
    <submittedName>
        <fullName evidence="6">Ankyrin repeat protein</fullName>
    </submittedName>
</protein>
<organism evidence="6 7">
    <name type="scientific">Fluviicoccus keumensis</name>
    <dbReference type="NCBI Taxonomy" id="1435465"/>
    <lineage>
        <taxon>Bacteria</taxon>
        <taxon>Pseudomonadati</taxon>
        <taxon>Pseudomonadota</taxon>
        <taxon>Gammaproteobacteria</taxon>
        <taxon>Moraxellales</taxon>
        <taxon>Moraxellaceae</taxon>
        <taxon>Fluviicoccus</taxon>
    </lineage>
</organism>
<dbReference type="PROSITE" id="PS51257">
    <property type="entry name" value="PROKAR_LIPOPROTEIN"/>
    <property type="match status" value="1"/>
</dbReference>
<feature type="chain" id="PRO_5020683040" evidence="5">
    <location>
        <begin position="26"/>
        <end position="285"/>
    </location>
</feature>
<proteinExistence type="predicted"/>
<feature type="signal peptide" evidence="5">
    <location>
        <begin position="1"/>
        <end position="25"/>
    </location>
</feature>
<accession>A0A4Q7ZBH2</accession>
<dbReference type="AlphaFoldDB" id="A0A4Q7ZBH2"/>
<dbReference type="InterPro" id="IPR036770">
    <property type="entry name" value="Ankyrin_rpt-contain_sf"/>
</dbReference>
<keyword evidence="5" id="KW-0732">Signal</keyword>
<dbReference type="InterPro" id="IPR002110">
    <property type="entry name" value="Ankyrin_rpt"/>
</dbReference>
<evidence type="ECO:0000256" key="2">
    <source>
        <dbReference type="ARBA" id="ARBA00023043"/>
    </source>
</evidence>
<dbReference type="PANTHER" id="PTHR24171">
    <property type="entry name" value="ANKYRIN REPEAT DOMAIN-CONTAINING PROTEIN 39-RELATED"/>
    <property type="match status" value="1"/>
</dbReference>
<comment type="caution">
    <text evidence="6">The sequence shown here is derived from an EMBL/GenBank/DDBJ whole genome shotgun (WGS) entry which is preliminary data.</text>
</comment>
<dbReference type="SUPFAM" id="SSF48403">
    <property type="entry name" value="Ankyrin repeat"/>
    <property type="match status" value="1"/>
</dbReference>
<evidence type="ECO:0000256" key="4">
    <source>
        <dbReference type="SAM" id="MobiDB-lite"/>
    </source>
</evidence>
<evidence type="ECO:0000256" key="3">
    <source>
        <dbReference type="PROSITE-ProRule" id="PRU00023"/>
    </source>
</evidence>
<dbReference type="Proteomes" id="UP000292423">
    <property type="component" value="Unassembled WGS sequence"/>
</dbReference>
<dbReference type="Pfam" id="PF12796">
    <property type="entry name" value="Ank_2"/>
    <property type="match status" value="1"/>
</dbReference>
<keyword evidence="2 3" id="KW-0040">ANK repeat</keyword>
<feature type="repeat" description="ANK" evidence="3">
    <location>
        <begin position="60"/>
        <end position="92"/>
    </location>
</feature>
<evidence type="ECO:0000313" key="6">
    <source>
        <dbReference type="EMBL" id="RZU47930.1"/>
    </source>
</evidence>
<evidence type="ECO:0000313" key="7">
    <source>
        <dbReference type="Proteomes" id="UP000292423"/>
    </source>
</evidence>
<dbReference type="OrthoDB" id="5630385at2"/>